<protein>
    <recommendedName>
        <fullName evidence="3">Acyl-homoserine-lactone synthase</fullName>
    </recommendedName>
</protein>
<dbReference type="STRING" id="1184267.A11Q_1790"/>
<organism evidence="1 2">
    <name type="scientific">Pseudobdellovibrio exovorus JSS</name>
    <dbReference type="NCBI Taxonomy" id="1184267"/>
    <lineage>
        <taxon>Bacteria</taxon>
        <taxon>Pseudomonadati</taxon>
        <taxon>Bdellovibrionota</taxon>
        <taxon>Bdellovibrionia</taxon>
        <taxon>Bdellovibrionales</taxon>
        <taxon>Pseudobdellovibrionaceae</taxon>
        <taxon>Pseudobdellovibrio</taxon>
    </lineage>
</organism>
<proteinExistence type="predicted"/>
<dbReference type="RefSeq" id="WP_015470496.1">
    <property type="nucleotide sequence ID" value="NC_020813.1"/>
</dbReference>
<reference evidence="1 2" key="1">
    <citation type="journal article" date="2013" name="ISME J.">
        <title>By their genes ye shall know them: genomic signatures of predatory bacteria.</title>
        <authorList>
            <person name="Pasternak Z."/>
            <person name="Pietrokovski S."/>
            <person name="Rotem O."/>
            <person name="Gophna U."/>
            <person name="Lurie-Weinberger M.N."/>
            <person name="Jurkevitch E."/>
        </authorList>
    </citation>
    <scope>NUCLEOTIDE SEQUENCE [LARGE SCALE GENOMIC DNA]</scope>
    <source>
        <strain evidence="1 2">JSS</strain>
    </source>
</reference>
<dbReference type="KEGG" id="bex:A11Q_1790"/>
<sequence>MSDTLSLFQLYILPCSPFEQASTALYNSAYQLWHSVWSKTLTDLDGLTHLYSDQFTRNDFMVAIAHNQEVIALCCFKKMDLQLNASLNDSWFKPWPPSFLQQLSVSFKKALVPSWLSIHPKCRRSTGFTTLNFGLILSELIAIMTLHTQSELAFGTPRKDRSVHLLIQKAGGTTVFEDVLHHGVLIDLVCFFSSNLQNHYFSDETQKLWMQRLSLITNNNNSKENYENHI</sequence>
<evidence type="ECO:0000313" key="2">
    <source>
        <dbReference type="Proteomes" id="UP000012040"/>
    </source>
</evidence>
<keyword evidence="2" id="KW-1185">Reference proteome</keyword>
<dbReference type="Proteomes" id="UP000012040">
    <property type="component" value="Chromosome"/>
</dbReference>
<evidence type="ECO:0000313" key="1">
    <source>
        <dbReference type="EMBL" id="AGH96006.1"/>
    </source>
</evidence>
<dbReference type="HOGENOM" id="CLU_1202886_0_0_7"/>
<dbReference type="PATRIC" id="fig|1184267.3.peg.1811"/>
<gene>
    <name evidence="1" type="ORF">A11Q_1790</name>
</gene>
<dbReference type="AlphaFoldDB" id="M4VDB4"/>
<evidence type="ECO:0008006" key="3">
    <source>
        <dbReference type="Google" id="ProtNLM"/>
    </source>
</evidence>
<name>M4VDB4_9BACT</name>
<accession>M4VDB4</accession>
<dbReference type="eggNOG" id="ENOG502ZFZV">
    <property type="taxonomic scope" value="Bacteria"/>
</dbReference>
<dbReference type="OrthoDB" id="9342868at2"/>
<dbReference type="EMBL" id="CP003537">
    <property type="protein sequence ID" value="AGH96006.1"/>
    <property type="molecule type" value="Genomic_DNA"/>
</dbReference>